<name>A0AAV3PIE4_LITER</name>
<accession>A0AAV3PIE4</accession>
<dbReference type="AlphaFoldDB" id="A0AAV3PIE4"/>
<evidence type="ECO:0000313" key="2">
    <source>
        <dbReference type="Proteomes" id="UP001454036"/>
    </source>
</evidence>
<proteinExistence type="predicted"/>
<organism evidence="1 2">
    <name type="scientific">Lithospermum erythrorhizon</name>
    <name type="common">Purple gromwell</name>
    <name type="synonym">Lithospermum officinale var. erythrorhizon</name>
    <dbReference type="NCBI Taxonomy" id="34254"/>
    <lineage>
        <taxon>Eukaryota</taxon>
        <taxon>Viridiplantae</taxon>
        <taxon>Streptophyta</taxon>
        <taxon>Embryophyta</taxon>
        <taxon>Tracheophyta</taxon>
        <taxon>Spermatophyta</taxon>
        <taxon>Magnoliopsida</taxon>
        <taxon>eudicotyledons</taxon>
        <taxon>Gunneridae</taxon>
        <taxon>Pentapetalae</taxon>
        <taxon>asterids</taxon>
        <taxon>lamiids</taxon>
        <taxon>Boraginales</taxon>
        <taxon>Boraginaceae</taxon>
        <taxon>Boraginoideae</taxon>
        <taxon>Lithospermeae</taxon>
        <taxon>Lithospermum</taxon>
    </lineage>
</organism>
<reference evidence="1 2" key="1">
    <citation type="submission" date="2024-01" db="EMBL/GenBank/DDBJ databases">
        <title>The complete chloroplast genome sequence of Lithospermum erythrorhizon: insights into the phylogenetic relationship among Boraginaceae species and the maternal lineages of purple gromwells.</title>
        <authorList>
            <person name="Okada T."/>
            <person name="Watanabe K."/>
        </authorList>
    </citation>
    <scope>NUCLEOTIDE SEQUENCE [LARGE SCALE GENOMIC DNA]</scope>
</reference>
<gene>
    <name evidence="1" type="ORF">LIER_37287</name>
</gene>
<comment type="caution">
    <text evidence="1">The sequence shown here is derived from an EMBL/GenBank/DDBJ whole genome shotgun (WGS) entry which is preliminary data.</text>
</comment>
<dbReference type="EMBL" id="BAABME010017812">
    <property type="protein sequence ID" value="GAA0151435.1"/>
    <property type="molecule type" value="Genomic_DNA"/>
</dbReference>
<dbReference type="Proteomes" id="UP001454036">
    <property type="component" value="Unassembled WGS sequence"/>
</dbReference>
<evidence type="ECO:0000313" key="1">
    <source>
        <dbReference type="EMBL" id="GAA0151435.1"/>
    </source>
</evidence>
<protein>
    <submittedName>
        <fullName evidence="1">Uncharacterized protein</fullName>
    </submittedName>
</protein>
<keyword evidence="2" id="KW-1185">Reference proteome</keyword>
<sequence>MSSSLGKGSSSKHDSEILNMAKDVSESQLLKMKLTLELSQLQKLSSAIDQEKNLKALGGAINVRKEAAIRKLNEVWIRDGKEIEEAGITTNLEVLSRFKYYITSKQASLEKLYRRTSTK</sequence>